<organism evidence="6 7">
    <name type="scientific">Vreelandella salicampi</name>
    <dbReference type="NCBI Taxonomy" id="1449798"/>
    <lineage>
        <taxon>Bacteria</taxon>
        <taxon>Pseudomonadati</taxon>
        <taxon>Pseudomonadota</taxon>
        <taxon>Gammaproteobacteria</taxon>
        <taxon>Oceanospirillales</taxon>
        <taxon>Halomonadaceae</taxon>
        <taxon>Vreelandella</taxon>
    </lineage>
</organism>
<reference evidence="6 7" key="1">
    <citation type="journal article" date="2015" name="Int. J. Syst. Evol. Microbiol.">
        <title>Halomonas salicampi sp. nov., a halotolerant and alkalitolerant bacterium isolated from a saltern soil.</title>
        <authorList>
            <person name="Lee J.C."/>
            <person name="Kim Y.S."/>
            <person name="Yun B.S."/>
            <person name="Whang K.S."/>
        </authorList>
    </citation>
    <scope>NUCLEOTIDE SEQUENCE [LARGE SCALE GENOMIC DNA]</scope>
    <source>
        <strain evidence="6 7">BH103</strain>
    </source>
</reference>
<evidence type="ECO:0000256" key="3">
    <source>
        <dbReference type="ARBA" id="ARBA00022692"/>
    </source>
</evidence>
<evidence type="ECO:0000313" key="6">
    <source>
        <dbReference type="EMBL" id="NYS59238.1"/>
    </source>
</evidence>
<keyword evidence="2" id="KW-0997">Cell inner membrane</keyword>
<dbReference type="Proteomes" id="UP000586119">
    <property type="component" value="Unassembled WGS sequence"/>
</dbReference>
<evidence type="ECO:0000256" key="1">
    <source>
        <dbReference type="ARBA" id="ARBA00022475"/>
    </source>
</evidence>
<dbReference type="GO" id="GO:0015221">
    <property type="term" value="F:lipopolysaccharide transmembrane transporter activity"/>
    <property type="evidence" value="ECO:0007669"/>
    <property type="project" value="InterPro"/>
</dbReference>
<evidence type="ECO:0000313" key="7">
    <source>
        <dbReference type="Proteomes" id="UP000586119"/>
    </source>
</evidence>
<dbReference type="EMBL" id="JACCDF010000001">
    <property type="protein sequence ID" value="NYS59238.1"/>
    <property type="molecule type" value="Genomic_DNA"/>
</dbReference>
<dbReference type="Gene3D" id="2.60.450.10">
    <property type="entry name" value="Lipopolysaccharide (LPS) transport protein A like domain"/>
    <property type="match status" value="1"/>
</dbReference>
<comment type="caution">
    <text evidence="6">The sequence shown here is derived from an EMBL/GenBank/DDBJ whole genome shotgun (WGS) entry which is preliminary data.</text>
</comment>
<dbReference type="InterPro" id="IPR052363">
    <property type="entry name" value="LPS_export_LptC"/>
</dbReference>
<protein>
    <submittedName>
        <fullName evidence="6">LPS export ABC transporter periplasmic protein LptC</fullName>
    </submittedName>
</protein>
<dbReference type="GO" id="GO:0030288">
    <property type="term" value="C:outer membrane-bounded periplasmic space"/>
    <property type="evidence" value="ECO:0007669"/>
    <property type="project" value="TreeGrafter"/>
</dbReference>
<proteinExistence type="predicted"/>
<dbReference type="GO" id="GO:0005886">
    <property type="term" value="C:plasma membrane"/>
    <property type="evidence" value="ECO:0007669"/>
    <property type="project" value="InterPro"/>
</dbReference>
<gene>
    <name evidence="6" type="primary">lptC</name>
    <name evidence="6" type="ORF">HZS81_00440</name>
</gene>
<evidence type="ECO:0000256" key="2">
    <source>
        <dbReference type="ARBA" id="ARBA00022519"/>
    </source>
</evidence>
<dbReference type="GO" id="GO:0017089">
    <property type="term" value="F:glycolipid transfer activity"/>
    <property type="evidence" value="ECO:0007669"/>
    <property type="project" value="TreeGrafter"/>
</dbReference>
<dbReference type="NCBIfam" id="TIGR04409">
    <property type="entry name" value="LptC_YrbK"/>
    <property type="match status" value="1"/>
</dbReference>
<dbReference type="AlphaFoldDB" id="A0A7Z0LHZ1"/>
<dbReference type="PANTHER" id="PTHR37481">
    <property type="entry name" value="LIPOPOLYSACCHARIDE EXPORT SYSTEM PROTEIN LPTC"/>
    <property type="match status" value="1"/>
</dbReference>
<evidence type="ECO:0000256" key="4">
    <source>
        <dbReference type="ARBA" id="ARBA00022989"/>
    </source>
</evidence>
<keyword evidence="4" id="KW-1133">Transmembrane helix</keyword>
<evidence type="ECO:0000256" key="5">
    <source>
        <dbReference type="ARBA" id="ARBA00023136"/>
    </source>
</evidence>
<dbReference type="Pfam" id="PF06835">
    <property type="entry name" value="LptC"/>
    <property type="match status" value="1"/>
</dbReference>
<dbReference type="PANTHER" id="PTHR37481:SF1">
    <property type="entry name" value="LIPOPOLYSACCHARIDE EXPORT SYSTEM PROTEIN LPTC"/>
    <property type="match status" value="1"/>
</dbReference>
<dbReference type="InterPro" id="IPR026265">
    <property type="entry name" value="LptC"/>
</dbReference>
<sequence>MRRLQKRFLLLALVVGLGALLAWLDVYDADSVTRDPKARAQEPSHVVKNATLTLFDDSGERHQVLRTPQLTHTPELAITQLSAPDATLFDSQQRRWHVSAEHGTIDRQEHLTLSGNAQIRAPEEGWKLGTERLHYDSNAAHAYSELPVRLQQPPQHMQAQRMDVWLNEDALRLTGNVRGYHPIEVDNEDNTP</sequence>
<dbReference type="InterPro" id="IPR010664">
    <property type="entry name" value="LipoPS_assembly_LptC-rel"/>
</dbReference>
<keyword evidence="3" id="KW-0812">Transmembrane</keyword>
<keyword evidence="7" id="KW-1185">Reference proteome</keyword>
<accession>A0A7Z0LHZ1</accession>
<keyword evidence="5" id="KW-0472">Membrane</keyword>
<name>A0A7Z0LHZ1_9GAMM</name>
<keyword evidence="1" id="KW-1003">Cell membrane</keyword>